<comment type="pathway">
    <text evidence="2 17">Carbohydrate metabolism; galactose metabolism.</text>
</comment>
<organism evidence="20 21">
    <name type="scientific">Sulfidibacter corallicola</name>
    <dbReference type="NCBI Taxonomy" id="2818388"/>
    <lineage>
        <taxon>Bacteria</taxon>
        <taxon>Pseudomonadati</taxon>
        <taxon>Acidobacteriota</taxon>
        <taxon>Holophagae</taxon>
        <taxon>Acanthopleuribacterales</taxon>
        <taxon>Acanthopleuribacteraceae</taxon>
        <taxon>Sulfidibacter</taxon>
    </lineage>
</organism>
<evidence type="ECO:0000256" key="3">
    <source>
        <dbReference type="ARBA" id="ARBA00010951"/>
    </source>
</evidence>
<dbReference type="InterPro" id="IPR005849">
    <property type="entry name" value="GalP_Utransf_N"/>
</dbReference>
<dbReference type="Pfam" id="PF01087">
    <property type="entry name" value="GalP_UDP_transf"/>
    <property type="match status" value="1"/>
</dbReference>
<dbReference type="UniPathway" id="UPA00214"/>
<feature type="binding site" evidence="16">
    <location>
        <position position="290"/>
    </location>
    <ligand>
        <name>Fe cation</name>
        <dbReference type="ChEBI" id="CHEBI:24875"/>
    </ligand>
</feature>
<evidence type="ECO:0000256" key="15">
    <source>
        <dbReference type="PIRSR" id="PIRSR000808-3"/>
    </source>
</evidence>
<feature type="binding site" evidence="14">
    <location>
        <begin position="308"/>
        <end position="309"/>
    </location>
    <ligand>
        <name>UDP-alpha-D-glucose</name>
        <dbReference type="ChEBI" id="CHEBI:58885"/>
        <note>ligand shared between dimeric partners</note>
    </ligand>
</feature>
<evidence type="ECO:0000256" key="5">
    <source>
        <dbReference type="ARBA" id="ARBA00016340"/>
    </source>
</evidence>
<evidence type="ECO:0000256" key="4">
    <source>
        <dbReference type="ARBA" id="ARBA00012384"/>
    </source>
</evidence>
<reference evidence="20" key="1">
    <citation type="submission" date="2021-03" db="EMBL/GenBank/DDBJ databases">
        <title>Acanthopleuribacteraceae sp. M133.</title>
        <authorList>
            <person name="Wang G."/>
        </authorList>
    </citation>
    <scope>NUCLEOTIDE SEQUENCE</scope>
    <source>
        <strain evidence="20">M133</strain>
    </source>
</reference>
<dbReference type="GO" id="GO:0008270">
    <property type="term" value="F:zinc ion binding"/>
    <property type="evidence" value="ECO:0007669"/>
    <property type="project" value="InterPro"/>
</dbReference>
<feature type="binding site" evidence="16">
    <location>
        <position position="174"/>
    </location>
    <ligand>
        <name>Fe cation</name>
        <dbReference type="ChEBI" id="CHEBI:24875"/>
    </ligand>
</feature>
<protein>
    <recommendedName>
        <fullName evidence="5 12">Galactose-1-phosphate uridylyltransferase</fullName>
        <ecNumber evidence="4 12">2.7.7.12</ecNumber>
    </recommendedName>
</protein>
<keyword evidence="21" id="KW-1185">Reference proteome</keyword>
<evidence type="ECO:0000256" key="16">
    <source>
        <dbReference type="PIRSR" id="PIRSR000808-4"/>
    </source>
</evidence>
<evidence type="ECO:0000256" key="11">
    <source>
        <dbReference type="ARBA" id="ARBA00023277"/>
    </source>
</evidence>
<dbReference type="KEGG" id="scor:J3U87_18490"/>
<dbReference type="CDD" id="cd00608">
    <property type="entry name" value="GalT"/>
    <property type="match status" value="1"/>
</dbReference>
<dbReference type="EMBL" id="CP071793">
    <property type="protein sequence ID" value="QTD47585.1"/>
    <property type="molecule type" value="Genomic_DNA"/>
</dbReference>
<dbReference type="NCBIfam" id="NF008724">
    <property type="entry name" value="PRK11720.1"/>
    <property type="match status" value="1"/>
</dbReference>
<dbReference type="PROSITE" id="PS00117">
    <property type="entry name" value="GAL_P_UDP_TRANSF_I"/>
    <property type="match status" value="1"/>
</dbReference>
<evidence type="ECO:0000259" key="18">
    <source>
        <dbReference type="Pfam" id="PF01087"/>
    </source>
</evidence>
<evidence type="ECO:0000256" key="6">
    <source>
        <dbReference type="ARBA" id="ARBA00022679"/>
    </source>
</evidence>
<feature type="binding site" description="in other chain" evidence="14">
    <location>
        <position position="315"/>
    </location>
    <ligand>
        <name>UDP-alpha-D-glucose</name>
        <dbReference type="ChEBI" id="CHEBI:58885"/>
        <note>ligand shared between dimeric partners</note>
    </ligand>
</feature>
<dbReference type="Gene3D" id="3.30.428.10">
    <property type="entry name" value="HIT-like"/>
    <property type="match status" value="2"/>
</dbReference>
<feature type="binding site" evidence="16">
    <location>
        <position position="273"/>
    </location>
    <ligand>
        <name>Fe cation</name>
        <dbReference type="ChEBI" id="CHEBI:24875"/>
    </ligand>
</feature>
<evidence type="ECO:0000256" key="10">
    <source>
        <dbReference type="ARBA" id="ARBA00023144"/>
    </source>
</evidence>
<feature type="binding site" evidence="14">
    <location>
        <begin position="303"/>
        <end position="304"/>
    </location>
    <ligand>
        <name>UDP-alpha-D-glucose</name>
        <dbReference type="ChEBI" id="CHEBI:58885"/>
        <note>ligand shared between dimeric partners</note>
    </ligand>
</feature>
<dbReference type="FunFam" id="3.30.428.10:FF:000001">
    <property type="entry name" value="Galactose-1-phosphate uridylyltransferase"/>
    <property type="match status" value="1"/>
</dbReference>
<feature type="binding site" evidence="15">
    <location>
        <position position="156"/>
    </location>
    <ligand>
        <name>Zn(2+)</name>
        <dbReference type="ChEBI" id="CHEBI:29105"/>
    </ligand>
</feature>
<evidence type="ECO:0000256" key="17">
    <source>
        <dbReference type="RuleBase" id="RU000506"/>
    </source>
</evidence>
<feature type="domain" description="Galactose-1-phosphate uridyl transferase C-terminal" evidence="19">
    <location>
        <begin position="175"/>
        <end position="330"/>
    </location>
</feature>
<proteinExistence type="inferred from homology"/>
<dbReference type="EC" id="2.7.7.12" evidence="4 12"/>
<feature type="binding site" evidence="15">
    <location>
        <position position="107"/>
    </location>
    <ligand>
        <name>Zn(2+)</name>
        <dbReference type="ChEBI" id="CHEBI:29105"/>
    </ligand>
</feature>
<dbReference type="RefSeq" id="WP_237377254.1">
    <property type="nucleotide sequence ID" value="NZ_CP071793.1"/>
</dbReference>
<dbReference type="GO" id="GO:0005737">
    <property type="term" value="C:cytoplasm"/>
    <property type="evidence" value="ECO:0007669"/>
    <property type="project" value="TreeGrafter"/>
</dbReference>
<feature type="binding site" evidence="15">
    <location>
        <position position="48"/>
    </location>
    <ligand>
        <name>Zn(2+)</name>
        <dbReference type="ChEBI" id="CHEBI:29105"/>
    </ligand>
</feature>
<feature type="binding site" description="in other chain" evidence="14">
    <location>
        <position position="54"/>
    </location>
    <ligand>
        <name>UDP-alpha-D-glucose</name>
        <dbReference type="ChEBI" id="CHEBI:58885"/>
        <note>ligand shared between dimeric partners</note>
    </ligand>
</feature>
<feature type="binding site" description="in other chain" evidence="14">
    <location>
        <position position="145"/>
    </location>
    <ligand>
        <name>UDP-alpha-D-glucose</name>
        <dbReference type="ChEBI" id="CHEBI:58885"/>
        <note>ligand shared between dimeric partners</note>
    </ligand>
</feature>
<dbReference type="SUPFAM" id="SSF54197">
    <property type="entry name" value="HIT-like"/>
    <property type="match status" value="2"/>
</dbReference>
<dbReference type="AlphaFoldDB" id="A0A8A4TLV2"/>
<gene>
    <name evidence="20" type="ORF">J3U87_18490</name>
</gene>
<dbReference type="PIRSF" id="PIRSF000808">
    <property type="entry name" value="GalT"/>
    <property type="match status" value="1"/>
</dbReference>
<evidence type="ECO:0000256" key="7">
    <source>
        <dbReference type="ARBA" id="ARBA00022695"/>
    </source>
</evidence>
<accession>A0A8A4TLV2</accession>
<feature type="active site" description="Tele-UMP-histidine intermediate" evidence="13">
    <location>
        <position position="158"/>
    </location>
</feature>
<dbReference type="InterPro" id="IPR019779">
    <property type="entry name" value="GalP_UDPtransf1_His-AS"/>
</dbReference>
<dbReference type="GO" id="GO:0033499">
    <property type="term" value="P:galactose catabolic process via UDP-galactose, Leloir pathway"/>
    <property type="evidence" value="ECO:0007669"/>
    <property type="project" value="TreeGrafter"/>
</dbReference>
<dbReference type="InterPro" id="IPR036265">
    <property type="entry name" value="HIT-like_sf"/>
</dbReference>
<feature type="binding site" evidence="15">
    <location>
        <position position="45"/>
    </location>
    <ligand>
        <name>Zn(2+)</name>
        <dbReference type="ChEBI" id="CHEBI:29105"/>
    </ligand>
</feature>
<keyword evidence="7 17" id="KW-0548">Nucleotidyltransferase</keyword>
<comment type="catalytic activity">
    <reaction evidence="1 17">
        <text>alpha-D-galactose 1-phosphate + UDP-alpha-D-glucose = alpha-D-glucose 1-phosphate + UDP-alpha-D-galactose</text>
        <dbReference type="Rhea" id="RHEA:13989"/>
        <dbReference type="ChEBI" id="CHEBI:58336"/>
        <dbReference type="ChEBI" id="CHEBI:58601"/>
        <dbReference type="ChEBI" id="CHEBI:58885"/>
        <dbReference type="ChEBI" id="CHEBI:66914"/>
        <dbReference type="EC" id="2.7.7.12"/>
    </reaction>
</comment>
<evidence type="ECO:0000256" key="8">
    <source>
        <dbReference type="ARBA" id="ARBA00022723"/>
    </source>
</evidence>
<name>A0A8A4TLV2_SULCO</name>
<dbReference type="InterPro" id="IPR005850">
    <property type="entry name" value="GalP_Utransf_C"/>
</dbReference>
<evidence type="ECO:0000313" key="20">
    <source>
        <dbReference type="EMBL" id="QTD47585.1"/>
    </source>
</evidence>
<dbReference type="Pfam" id="PF02744">
    <property type="entry name" value="GalP_UDP_tr_C"/>
    <property type="match status" value="1"/>
</dbReference>
<evidence type="ECO:0000256" key="12">
    <source>
        <dbReference type="NCBIfam" id="TIGR00209"/>
    </source>
</evidence>
<evidence type="ECO:0000256" key="9">
    <source>
        <dbReference type="ARBA" id="ARBA00022833"/>
    </source>
</evidence>
<evidence type="ECO:0000256" key="2">
    <source>
        <dbReference type="ARBA" id="ARBA00004947"/>
    </source>
</evidence>
<dbReference type="NCBIfam" id="TIGR00209">
    <property type="entry name" value="galT_1"/>
    <property type="match status" value="1"/>
</dbReference>
<dbReference type="GO" id="GO:0008108">
    <property type="term" value="F:UDP-glucose:hexose-1-phosphate uridylyltransferase activity"/>
    <property type="evidence" value="ECO:0007669"/>
    <property type="project" value="UniProtKB-UniRule"/>
</dbReference>
<dbReference type="PANTHER" id="PTHR11943">
    <property type="entry name" value="GALACTOSE-1-PHOSPHATE URIDYLYLTRANSFERASE"/>
    <property type="match status" value="1"/>
</dbReference>
<feature type="binding site" evidence="16">
    <location>
        <position position="288"/>
    </location>
    <ligand>
        <name>Fe cation</name>
        <dbReference type="ChEBI" id="CHEBI:24875"/>
    </ligand>
</feature>
<feature type="binding site" description="in other chain" evidence="14">
    <location>
        <begin position="151"/>
        <end position="153"/>
    </location>
    <ligand>
        <name>UDP-alpha-D-glucose</name>
        <dbReference type="ChEBI" id="CHEBI:58885"/>
        <note>ligand shared between dimeric partners</note>
    </ligand>
</feature>
<evidence type="ECO:0000256" key="1">
    <source>
        <dbReference type="ARBA" id="ARBA00001107"/>
    </source>
</evidence>
<feature type="binding site" evidence="14">
    <location>
        <begin position="21"/>
        <end position="24"/>
    </location>
    <ligand>
        <name>UDP-alpha-D-glucose</name>
        <dbReference type="ChEBI" id="CHEBI:58885"/>
        <note>ligand shared between dimeric partners</note>
    </ligand>
</feature>
<evidence type="ECO:0000256" key="13">
    <source>
        <dbReference type="PIRSR" id="PIRSR000808-1"/>
    </source>
</evidence>
<keyword evidence="6 17" id="KW-0808">Transferase</keyword>
<dbReference type="Proteomes" id="UP000663929">
    <property type="component" value="Chromosome"/>
</dbReference>
<keyword evidence="9 15" id="KW-0862">Zinc</keyword>
<comment type="cofactor">
    <cofactor evidence="15">
        <name>Zn(2+)</name>
        <dbReference type="ChEBI" id="CHEBI:29105"/>
    </cofactor>
    <text evidence="15">Binds 1 zinc ion per subunit.</text>
</comment>
<evidence type="ECO:0000256" key="14">
    <source>
        <dbReference type="PIRSR" id="PIRSR000808-2"/>
    </source>
</evidence>
<feature type="binding site" description="in other chain" evidence="14">
    <location>
        <begin position="70"/>
        <end position="71"/>
    </location>
    <ligand>
        <name>UDP-alpha-D-glucose</name>
        <dbReference type="ChEBI" id="CHEBI:58885"/>
        <note>ligand shared between dimeric partners</note>
    </ligand>
</feature>
<keyword evidence="16" id="KW-0408">Iron</keyword>
<comment type="cofactor">
    <cofactor evidence="16">
        <name>Fe cation</name>
        <dbReference type="ChEBI" id="CHEBI:24875"/>
    </cofactor>
    <text evidence="16">Binds 1 Fe cation per subunit.</text>
</comment>
<keyword evidence="8 15" id="KW-0479">Metal-binding</keyword>
<feature type="domain" description="Galactose-1-phosphate uridyl transferase N-terminal" evidence="18">
    <location>
        <begin position="3"/>
        <end position="167"/>
    </location>
</feature>
<evidence type="ECO:0000313" key="21">
    <source>
        <dbReference type="Proteomes" id="UP000663929"/>
    </source>
</evidence>
<dbReference type="PANTHER" id="PTHR11943:SF1">
    <property type="entry name" value="GALACTOSE-1-PHOSPHATE URIDYLYLTRANSFERASE"/>
    <property type="match status" value="1"/>
</dbReference>
<keyword evidence="11 17" id="KW-0119">Carbohydrate metabolism</keyword>
<dbReference type="InterPro" id="IPR001937">
    <property type="entry name" value="GalP_UDPtransf1"/>
</dbReference>
<dbReference type="FunFam" id="3.30.428.10:FF:000002">
    <property type="entry name" value="Galactose-1-phosphate uridylyltransferase"/>
    <property type="match status" value="1"/>
</dbReference>
<keyword evidence="10 17" id="KW-0299">Galactose metabolism</keyword>
<evidence type="ECO:0000259" key="19">
    <source>
        <dbReference type="Pfam" id="PF02744"/>
    </source>
</evidence>
<comment type="similarity">
    <text evidence="3 17">Belongs to the galactose-1-phosphate uridylyltransferase type 1 family.</text>
</comment>
<feature type="binding site" description="in other chain" evidence="14">
    <location>
        <position position="160"/>
    </location>
    <ligand>
        <name>UDP-alpha-D-glucose</name>
        <dbReference type="ChEBI" id="CHEBI:58885"/>
        <note>ligand shared between dimeric partners</note>
    </ligand>
</feature>
<sequence length="336" mass="38382">MGPHRRFDPLSGRRILVSPQRNRRPWQGQREPVVNAPRPAYDENCYLCPGNRRANGRINPAYSGTFVFDNDFPALLDASDPVAGDDLLFRADEVRGRCRVLCYAPRHDLGLGDLGRDGIRAVIETWIRECASLGRQYSHVQIFENRGAQMGCSNPHPHGQIWATDSPPELHDVEDTHQRDWFQRRGRALLLEVVEREAALRTRVVAKTNHWLAIVPFWAVWPFELLLLPRFPISRITELRVAEQSDLAEMLERVLACYDGLFDTTFPYSFGWHGAPQDGLARPWWQLHAHFYPPLLRSAGVRKFMVGYELLAESQRDLTPETAAETLRAVISGGIR</sequence>